<sequence length="141" mass="16170">MDAPMDATSLETIELFESRVHRLEYTLYGEATPEHQTAEDATIAEKLEDLERRFASLVTHVPDPAQSAGLVSQMERMKALEVTQLAQAADIAELRIRSEEVIRRWYETNALTPSDFIAEMEHRVSRVERLVRRAELEEDSL</sequence>
<evidence type="ECO:0000313" key="1">
    <source>
        <dbReference type="EMBL" id="CAI4211155.1"/>
    </source>
</evidence>
<dbReference type="Proteomes" id="UP000838763">
    <property type="component" value="Unassembled WGS sequence"/>
</dbReference>
<protein>
    <submittedName>
        <fullName evidence="1">Uncharacterized protein</fullName>
    </submittedName>
</protein>
<gene>
    <name evidence="1" type="ORF">PPNO1_LOCUS952</name>
</gene>
<dbReference type="AlphaFoldDB" id="A0A9P1GVQ8"/>
<keyword evidence="2" id="KW-1185">Reference proteome</keyword>
<dbReference type="OrthoDB" id="5403729at2759"/>
<proteinExistence type="predicted"/>
<accession>A0A9P1GVQ8</accession>
<comment type="caution">
    <text evidence="1">The sequence shown here is derived from an EMBL/GenBank/DDBJ whole genome shotgun (WGS) entry which is preliminary data.</text>
</comment>
<name>A0A9P1GVQ8_9PEZI</name>
<organism evidence="1 2">
    <name type="scientific">Parascedosporium putredinis</name>
    <dbReference type="NCBI Taxonomy" id="1442378"/>
    <lineage>
        <taxon>Eukaryota</taxon>
        <taxon>Fungi</taxon>
        <taxon>Dikarya</taxon>
        <taxon>Ascomycota</taxon>
        <taxon>Pezizomycotina</taxon>
        <taxon>Sordariomycetes</taxon>
        <taxon>Hypocreomycetidae</taxon>
        <taxon>Microascales</taxon>
        <taxon>Microascaceae</taxon>
        <taxon>Parascedosporium</taxon>
    </lineage>
</organism>
<dbReference type="EMBL" id="CALLCH030000001">
    <property type="protein sequence ID" value="CAI4211155.1"/>
    <property type="molecule type" value="Genomic_DNA"/>
</dbReference>
<evidence type="ECO:0000313" key="2">
    <source>
        <dbReference type="Proteomes" id="UP000838763"/>
    </source>
</evidence>
<reference evidence="1" key="1">
    <citation type="submission" date="2022-11" db="EMBL/GenBank/DDBJ databases">
        <authorList>
            <person name="Scott C."/>
            <person name="Bruce N."/>
        </authorList>
    </citation>
    <scope>NUCLEOTIDE SEQUENCE</scope>
</reference>